<feature type="chain" id="PRO_5013016139" description="Ecp2 effector protein domain-containing protein" evidence="2">
    <location>
        <begin position="17"/>
        <end position="264"/>
    </location>
</feature>
<organism evidence="3 4">
    <name type="scientific">Helicocarpus griseus UAMH5409</name>
    <dbReference type="NCBI Taxonomy" id="1447875"/>
    <lineage>
        <taxon>Eukaryota</taxon>
        <taxon>Fungi</taxon>
        <taxon>Dikarya</taxon>
        <taxon>Ascomycota</taxon>
        <taxon>Pezizomycotina</taxon>
        <taxon>Eurotiomycetes</taxon>
        <taxon>Eurotiomycetidae</taxon>
        <taxon>Onygenales</taxon>
        <taxon>Ajellomycetaceae</taxon>
        <taxon>Helicocarpus</taxon>
    </lineage>
</organism>
<feature type="region of interest" description="Disordered" evidence="1">
    <location>
        <begin position="221"/>
        <end position="264"/>
    </location>
</feature>
<accession>A0A2B7XU76</accession>
<evidence type="ECO:0000256" key="2">
    <source>
        <dbReference type="SAM" id="SignalP"/>
    </source>
</evidence>
<dbReference type="AlphaFoldDB" id="A0A2B7XU76"/>
<sequence>MLLVAFLITVAVSVTAAPRPPDDSQTCSVNSEISLVGDGEPHQRYKYVQMTYPKNCADNVGCEIAATEVEGVSTAFSVSASVGGWFGAEFQVSKYAESGEVANCQGEPYDKICVLWRFAHTAYTVQKWSEGCAMKNIPDRTTDPYMIASPNANGRGSGYVCGKNEQCMSKGHYFWANFPGVVEGGPQEFPYSTKVEDINAKPMTQNEDFGTDAWGRGAGGFTDPDVILRPIRTGGPRQQPNTKLTPNGSRLKKVALSPQRAAIS</sequence>
<name>A0A2B7XU76_9EURO</name>
<proteinExistence type="predicted"/>
<dbReference type="EMBL" id="PDNB01000064">
    <property type="protein sequence ID" value="PGH12037.1"/>
    <property type="molecule type" value="Genomic_DNA"/>
</dbReference>
<feature type="compositionally biased region" description="Polar residues" evidence="1">
    <location>
        <begin position="236"/>
        <end position="248"/>
    </location>
</feature>
<reference evidence="3 4" key="1">
    <citation type="submission" date="2017-10" db="EMBL/GenBank/DDBJ databases">
        <title>Comparative genomics in systemic dimorphic fungi from Ajellomycetaceae.</title>
        <authorList>
            <person name="Munoz J.F."/>
            <person name="Mcewen J.G."/>
            <person name="Clay O.K."/>
            <person name="Cuomo C.A."/>
        </authorList>
    </citation>
    <scope>NUCLEOTIDE SEQUENCE [LARGE SCALE GENOMIC DNA]</scope>
    <source>
        <strain evidence="3 4">UAMH5409</strain>
    </source>
</reference>
<keyword evidence="2" id="KW-0732">Signal</keyword>
<gene>
    <name evidence="3" type="ORF">AJ79_04546</name>
</gene>
<keyword evidence="4" id="KW-1185">Reference proteome</keyword>
<protein>
    <recommendedName>
        <fullName evidence="5">Ecp2 effector protein domain-containing protein</fullName>
    </recommendedName>
</protein>
<dbReference type="OrthoDB" id="3641682at2759"/>
<evidence type="ECO:0000313" key="4">
    <source>
        <dbReference type="Proteomes" id="UP000223968"/>
    </source>
</evidence>
<comment type="caution">
    <text evidence="3">The sequence shown here is derived from an EMBL/GenBank/DDBJ whole genome shotgun (WGS) entry which is preliminary data.</text>
</comment>
<feature type="signal peptide" evidence="2">
    <location>
        <begin position="1"/>
        <end position="16"/>
    </location>
</feature>
<dbReference type="Proteomes" id="UP000223968">
    <property type="component" value="Unassembled WGS sequence"/>
</dbReference>
<evidence type="ECO:0008006" key="5">
    <source>
        <dbReference type="Google" id="ProtNLM"/>
    </source>
</evidence>
<evidence type="ECO:0000256" key="1">
    <source>
        <dbReference type="SAM" id="MobiDB-lite"/>
    </source>
</evidence>
<evidence type="ECO:0000313" key="3">
    <source>
        <dbReference type="EMBL" id="PGH12037.1"/>
    </source>
</evidence>